<feature type="compositionally biased region" description="Low complexity" evidence="1">
    <location>
        <begin position="146"/>
        <end position="162"/>
    </location>
</feature>
<feature type="compositionally biased region" description="Polar residues" evidence="1">
    <location>
        <begin position="10"/>
        <end position="30"/>
    </location>
</feature>
<gene>
    <name evidence="2" type="ORF">RCO7_02179</name>
</gene>
<feature type="compositionally biased region" description="Basic and acidic residues" evidence="1">
    <location>
        <begin position="47"/>
        <end position="59"/>
    </location>
</feature>
<feature type="compositionally biased region" description="Polar residues" evidence="1">
    <location>
        <begin position="324"/>
        <end position="340"/>
    </location>
</feature>
<feature type="compositionally biased region" description="Basic residues" evidence="1">
    <location>
        <begin position="303"/>
        <end position="320"/>
    </location>
</feature>
<feature type="region of interest" description="Disordered" evidence="1">
    <location>
        <begin position="412"/>
        <end position="468"/>
    </location>
</feature>
<evidence type="ECO:0000313" key="3">
    <source>
        <dbReference type="Proteomes" id="UP000178129"/>
    </source>
</evidence>
<accession>A0A1E1LH38</accession>
<feature type="compositionally biased region" description="Pro residues" evidence="1">
    <location>
        <begin position="621"/>
        <end position="634"/>
    </location>
</feature>
<feature type="region of interest" description="Disordered" evidence="1">
    <location>
        <begin position="1"/>
        <end position="33"/>
    </location>
</feature>
<organism evidence="2 3">
    <name type="scientific">Rhynchosporium graminicola</name>
    <dbReference type="NCBI Taxonomy" id="2792576"/>
    <lineage>
        <taxon>Eukaryota</taxon>
        <taxon>Fungi</taxon>
        <taxon>Dikarya</taxon>
        <taxon>Ascomycota</taxon>
        <taxon>Pezizomycotina</taxon>
        <taxon>Leotiomycetes</taxon>
        <taxon>Helotiales</taxon>
        <taxon>Ploettnerulaceae</taxon>
        <taxon>Rhynchosporium</taxon>
    </lineage>
</organism>
<feature type="region of interest" description="Disordered" evidence="1">
    <location>
        <begin position="603"/>
        <end position="634"/>
    </location>
</feature>
<comment type="caution">
    <text evidence="2">The sequence shown here is derived from an EMBL/GenBank/DDBJ whole genome shotgun (WGS) entry which is preliminary data.</text>
</comment>
<feature type="region of interest" description="Disordered" evidence="1">
    <location>
        <begin position="535"/>
        <end position="560"/>
    </location>
</feature>
<feature type="region of interest" description="Disordered" evidence="1">
    <location>
        <begin position="282"/>
        <end position="368"/>
    </location>
</feature>
<feature type="region of interest" description="Disordered" evidence="1">
    <location>
        <begin position="47"/>
        <end position="114"/>
    </location>
</feature>
<dbReference type="InParanoid" id="A0A1E1LH38"/>
<feature type="region of interest" description="Disordered" evidence="1">
    <location>
        <begin position="229"/>
        <end position="264"/>
    </location>
</feature>
<protein>
    <submittedName>
        <fullName evidence="2">Uncharacterized protein</fullName>
    </submittedName>
</protein>
<feature type="region of interest" description="Disordered" evidence="1">
    <location>
        <begin position="145"/>
        <end position="207"/>
    </location>
</feature>
<feature type="compositionally biased region" description="Low complexity" evidence="1">
    <location>
        <begin position="431"/>
        <end position="447"/>
    </location>
</feature>
<reference evidence="3" key="1">
    <citation type="submission" date="2016-03" db="EMBL/GenBank/DDBJ databases">
        <authorList>
            <person name="Ploux O."/>
        </authorList>
    </citation>
    <scope>NUCLEOTIDE SEQUENCE [LARGE SCALE GENOMIC DNA]</scope>
    <source>
        <strain evidence="3">UK7</strain>
    </source>
</reference>
<name>A0A1E1LH38_9HELO</name>
<keyword evidence="3" id="KW-1185">Reference proteome</keyword>
<feature type="compositionally biased region" description="Pro residues" evidence="1">
    <location>
        <begin position="180"/>
        <end position="189"/>
    </location>
</feature>
<evidence type="ECO:0000313" key="2">
    <source>
        <dbReference type="EMBL" id="CZT09805.1"/>
    </source>
</evidence>
<dbReference type="Proteomes" id="UP000178129">
    <property type="component" value="Unassembled WGS sequence"/>
</dbReference>
<dbReference type="EMBL" id="FJUW01000052">
    <property type="protein sequence ID" value="CZT09805.1"/>
    <property type="molecule type" value="Genomic_DNA"/>
</dbReference>
<sequence length="634" mass="66443">MVAFRGLSWANKTPSNRLGRSDLSVTTPSSPAEIEVPSVQDLVGQLETKEDEYRRRSSVGDKPATTTFHAQPFRPLIPYSRTPSPRTLRKVETLSKGLSAVPEEADRGLKSRSTSSDLEFKVVPLVFTTVEGEVVQHPYFLLATPSGASEESGSESNSYISSRPLDEVANQSNFDSENLPPLPESPFPFSPSTRTGTGAPHYGTEELSPLASPFAPIKPVAPLSPLNLAVDSATDPTQNLLPESRPGVTDEQISETPSSFYYLDPSSAMTFDTSVRDLIQEAPDVPIGGKPAGTMIDMDIKTRSPRSKSPKPKKKKRSLHSRSTNSDTLPGSSVKVQKSPLSPEPFANLENMAQLSPRPATPMSEASMKMVTAPGTPVFRRRDVSDMSEIFDGPGSVTTIKDFGAKTETTDNAGDICSDSDHNIGNPVTIPLPSSSGASPSALPTPSISGQHPLASKSMLDGLPATGASPRTLPAFPVSSDGLPLTEIAPDSVPTGDISAPGALPGSGLPDLGTQKFEVPSSKLSRGLAVPADITGKVDPPALPTPSVKRQALGKGKRKGQKVVRKGRSLILRKSVLSLVIGRQLAGTTATALKLVSQGASVDPGALKDAGTAPLKAAPVPASPPPVPGAPLPA</sequence>
<proteinExistence type="predicted"/>
<evidence type="ECO:0000256" key="1">
    <source>
        <dbReference type="SAM" id="MobiDB-lite"/>
    </source>
</evidence>
<dbReference type="AlphaFoldDB" id="A0A1E1LH38"/>